<accession>A0ABQ6JFW6</accession>
<protein>
    <recommendedName>
        <fullName evidence="4">Tetratricopeptide repeat protein</fullName>
    </recommendedName>
</protein>
<evidence type="ECO:0000313" key="2">
    <source>
        <dbReference type="EMBL" id="GMA86313.1"/>
    </source>
</evidence>
<organism evidence="2 3">
    <name type="scientific">Angustibacter aerolatus</name>
    <dbReference type="NCBI Taxonomy" id="1162965"/>
    <lineage>
        <taxon>Bacteria</taxon>
        <taxon>Bacillati</taxon>
        <taxon>Actinomycetota</taxon>
        <taxon>Actinomycetes</taxon>
        <taxon>Kineosporiales</taxon>
        <taxon>Kineosporiaceae</taxon>
    </lineage>
</organism>
<evidence type="ECO:0000256" key="1">
    <source>
        <dbReference type="SAM" id="MobiDB-lite"/>
    </source>
</evidence>
<feature type="region of interest" description="Disordered" evidence="1">
    <location>
        <begin position="61"/>
        <end position="121"/>
    </location>
</feature>
<comment type="caution">
    <text evidence="2">The sequence shown here is derived from an EMBL/GenBank/DDBJ whole genome shotgun (WGS) entry which is preliminary data.</text>
</comment>
<keyword evidence="3" id="KW-1185">Reference proteome</keyword>
<evidence type="ECO:0008006" key="4">
    <source>
        <dbReference type="Google" id="ProtNLM"/>
    </source>
</evidence>
<name>A0ABQ6JFW6_9ACTN</name>
<dbReference type="Proteomes" id="UP001157017">
    <property type="component" value="Unassembled WGS sequence"/>
</dbReference>
<dbReference type="EMBL" id="BSUZ01000001">
    <property type="protein sequence ID" value="GMA86313.1"/>
    <property type="molecule type" value="Genomic_DNA"/>
</dbReference>
<sequence length="121" mass="13902">MLRVNYLQFLGLAHWSRGDAPAAVAAVERMLPLFDRIEPEMAPRWSIEDRLGAGSLLRVVGERERARTQARDRAGREPPVRLRRPGRRDEPRAWRSSSTRRATRPPPSAICSTPRPWRRPS</sequence>
<reference evidence="3" key="1">
    <citation type="journal article" date="2019" name="Int. J. Syst. Evol. Microbiol.">
        <title>The Global Catalogue of Microorganisms (GCM) 10K type strain sequencing project: providing services to taxonomists for standard genome sequencing and annotation.</title>
        <authorList>
            <consortium name="The Broad Institute Genomics Platform"/>
            <consortium name="The Broad Institute Genome Sequencing Center for Infectious Disease"/>
            <person name="Wu L."/>
            <person name="Ma J."/>
        </authorList>
    </citation>
    <scope>NUCLEOTIDE SEQUENCE [LARGE SCALE GENOMIC DNA]</scope>
    <source>
        <strain evidence="3">NBRC 108730</strain>
    </source>
</reference>
<feature type="compositionally biased region" description="Basic and acidic residues" evidence="1">
    <location>
        <begin position="61"/>
        <end position="80"/>
    </location>
</feature>
<evidence type="ECO:0000313" key="3">
    <source>
        <dbReference type="Proteomes" id="UP001157017"/>
    </source>
</evidence>
<gene>
    <name evidence="2" type="ORF">GCM10025868_15630</name>
</gene>
<proteinExistence type="predicted"/>